<dbReference type="EMBL" id="CP037968">
    <property type="protein sequence ID" value="QYZ78032.1"/>
    <property type="molecule type" value="Genomic_DNA"/>
</dbReference>
<dbReference type="InterPro" id="IPR007421">
    <property type="entry name" value="Schlafen_AlbA_2_dom"/>
</dbReference>
<dbReference type="OrthoDB" id="114576at2157"/>
<dbReference type="KEGG" id="mfk:E2N92_00595"/>
<accession>A0A8G1EFM8</accession>
<organism evidence="2 3">
    <name type="scientific">Methanofollis formosanus</name>
    <dbReference type="NCBI Taxonomy" id="299308"/>
    <lineage>
        <taxon>Archaea</taxon>
        <taxon>Methanobacteriati</taxon>
        <taxon>Methanobacteriota</taxon>
        <taxon>Stenosarchaea group</taxon>
        <taxon>Methanomicrobia</taxon>
        <taxon>Methanomicrobiales</taxon>
        <taxon>Methanomicrobiaceae</taxon>
        <taxon>Methanofollis</taxon>
    </lineage>
</organism>
<dbReference type="SUPFAM" id="SSF46785">
    <property type="entry name" value="Winged helix' DNA-binding domain"/>
    <property type="match status" value="1"/>
</dbReference>
<dbReference type="PANTHER" id="PTHR30595">
    <property type="entry name" value="GLPR-RELATED TRANSCRIPTIONAL REPRESSOR"/>
    <property type="match status" value="1"/>
</dbReference>
<evidence type="ECO:0000259" key="1">
    <source>
        <dbReference type="Pfam" id="PF04326"/>
    </source>
</evidence>
<dbReference type="AlphaFoldDB" id="A0A8G1EFM8"/>
<dbReference type="RefSeq" id="WP_220681770.1">
    <property type="nucleotide sequence ID" value="NZ_CP037968.1"/>
</dbReference>
<dbReference type="Gene3D" id="3.30.950.30">
    <property type="entry name" value="Schlafen, AAA domain"/>
    <property type="match status" value="1"/>
</dbReference>
<dbReference type="InterPro" id="IPR038461">
    <property type="entry name" value="Schlafen_AlbA_2_dom_sf"/>
</dbReference>
<gene>
    <name evidence="2" type="ORF">E2N92_00595</name>
</gene>
<dbReference type="Proteomes" id="UP000826709">
    <property type="component" value="Chromosome"/>
</dbReference>
<dbReference type="Gene3D" id="3.30.565.60">
    <property type="match status" value="1"/>
</dbReference>
<name>A0A8G1EFM8_9EURY</name>
<reference evidence="2" key="2">
    <citation type="submission" date="2019-03" db="EMBL/GenBank/DDBJ databases">
        <authorList>
            <person name="Chen S.-C."/>
            <person name="Wu S.-Y."/>
            <person name="Lai M.-C."/>
        </authorList>
    </citation>
    <scope>NUCLEOTIDE SEQUENCE</scope>
    <source>
        <strain evidence="2">ML15</strain>
    </source>
</reference>
<dbReference type="InterPro" id="IPR036390">
    <property type="entry name" value="WH_DNA-bd_sf"/>
</dbReference>
<evidence type="ECO:0000313" key="2">
    <source>
        <dbReference type="EMBL" id="QYZ78032.1"/>
    </source>
</evidence>
<proteinExistence type="predicted"/>
<dbReference type="CDD" id="cd00090">
    <property type="entry name" value="HTH_ARSR"/>
    <property type="match status" value="1"/>
</dbReference>
<feature type="domain" description="Schlafen AlbA-2" evidence="1">
    <location>
        <begin position="14"/>
        <end position="119"/>
    </location>
</feature>
<reference evidence="2" key="1">
    <citation type="journal article" date="2005" name="Int. J. Syst. Evol. Microbiol.">
        <title>Methanofollis formosanus sp. nov., isolated from a fish pond.</title>
        <authorList>
            <person name="Wu S.Y."/>
            <person name="Chen S.C."/>
            <person name="Lai M.C."/>
        </authorList>
    </citation>
    <scope>NUCLEOTIDE SEQUENCE</scope>
    <source>
        <strain evidence="2">ML15</strain>
    </source>
</reference>
<dbReference type="PANTHER" id="PTHR30595:SF6">
    <property type="entry name" value="SCHLAFEN ALBA-2 DOMAIN-CONTAINING PROTEIN"/>
    <property type="match status" value="1"/>
</dbReference>
<keyword evidence="3" id="KW-1185">Reference proteome</keyword>
<sequence>MDLDTFLALIRNGESERIEFKRSPTKTLHHEIAALANAEGGHLIIGVDDTGAIVGTDVKQAVESITSTLQSVIPPPHITTHRLTVNDRNLLVVEVEKAAALCSVGGVVYIRTGTSVRPLSVQEILMLSSELGTVAWDGAPAAPEREIDPASIEWFFKTIRESRGRTIQPDDRERYLRSVGALRDGMLTNAGVLFFTETTSHIPHARIRMIGMENEEPAWSREYEGPVWQAIEAVYADLLREIRKGEVIVGTRRVRVEEYPARALREAVINAVAHRNYTIGADVKIFLHPDRIEIRNPGGLMPGVDLADPEHVPRNPSLSNLLYDTGFIERYGFGIRMIQREVERHALCSVSFSGASNRFSVTFSKKSDVLIDTTDREILEAIREPMKSSEIAGVVGLSKPMVVRRLKNLMGLRLAVKEGSGAHIKYRAAH</sequence>
<dbReference type="InterPro" id="IPR038475">
    <property type="entry name" value="RecG_C_sf"/>
</dbReference>
<evidence type="ECO:0000313" key="3">
    <source>
        <dbReference type="Proteomes" id="UP000826709"/>
    </source>
</evidence>
<dbReference type="Pfam" id="PF13749">
    <property type="entry name" value="HATPase_c_4"/>
    <property type="match status" value="1"/>
</dbReference>
<protein>
    <submittedName>
        <fullName evidence="2">Transcriptional regulator</fullName>
    </submittedName>
</protein>
<dbReference type="InterPro" id="IPR011991">
    <property type="entry name" value="ArsR-like_HTH"/>
</dbReference>
<dbReference type="Pfam" id="PF04326">
    <property type="entry name" value="SLFN_AlbA_2"/>
    <property type="match status" value="1"/>
</dbReference>